<proteinExistence type="predicted"/>
<evidence type="ECO:0000313" key="2">
    <source>
        <dbReference type="Proteomes" id="UP001054945"/>
    </source>
</evidence>
<dbReference type="EMBL" id="BPLR01005947">
    <property type="protein sequence ID" value="GIY06325.1"/>
    <property type="molecule type" value="Genomic_DNA"/>
</dbReference>
<comment type="caution">
    <text evidence="1">The sequence shown here is derived from an EMBL/GenBank/DDBJ whole genome shotgun (WGS) entry which is preliminary data.</text>
</comment>
<protein>
    <submittedName>
        <fullName evidence="1">Uncharacterized protein</fullName>
    </submittedName>
</protein>
<reference evidence="1 2" key="1">
    <citation type="submission" date="2021-06" db="EMBL/GenBank/DDBJ databases">
        <title>Caerostris extrusa draft genome.</title>
        <authorList>
            <person name="Kono N."/>
            <person name="Arakawa K."/>
        </authorList>
    </citation>
    <scope>NUCLEOTIDE SEQUENCE [LARGE SCALE GENOMIC DNA]</scope>
</reference>
<gene>
    <name evidence="1" type="ORF">CEXT_552861</name>
</gene>
<name>A0AAV4QB33_CAEEX</name>
<accession>A0AAV4QB33</accession>
<dbReference type="AlphaFoldDB" id="A0AAV4QB33"/>
<dbReference type="Proteomes" id="UP001054945">
    <property type="component" value="Unassembled WGS sequence"/>
</dbReference>
<evidence type="ECO:0000313" key="1">
    <source>
        <dbReference type="EMBL" id="GIY06325.1"/>
    </source>
</evidence>
<organism evidence="1 2">
    <name type="scientific">Caerostris extrusa</name>
    <name type="common">Bark spider</name>
    <name type="synonym">Caerostris bankana</name>
    <dbReference type="NCBI Taxonomy" id="172846"/>
    <lineage>
        <taxon>Eukaryota</taxon>
        <taxon>Metazoa</taxon>
        <taxon>Ecdysozoa</taxon>
        <taxon>Arthropoda</taxon>
        <taxon>Chelicerata</taxon>
        <taxon>Arachnida</taxon>
        <taxon>Araneae</taxon>
        <taxon>Araneomorphae</taxon>
        <taxon>Entelegynae</taxon>
        <taxon>Araneoidea</taxon>
        <taxon>Araneidae</taxon>
        <taxon>Caerostris</taxon>
    </lineage>
</organism>
<sequence length="119" mass="13368">MSSGWKGKMPSKSHYIYSKAEALSKFCRVLMCSKSLTDDFTLAKKYLKCRTSSEESVGNLLQFHKVPHPLFPQTAAAASRSYNSQIHSSEQQLAGTRTLAKSQEAACWPQEKDGMKKKY</sequence>
<keyword evidence="2" id="KW-1185">Reference proteome</keyword>